<dbReference type="Proteomes" id="UP001412239">
    <property type="component" value="Unassembled WGS sequence"/>
</dbReference>
<reference evidence="2" key="1">
    <citation type="submission" date="2015-10" db="EMBL/GenBank/DDBJ databases">
        <authorList>
            <person name="Regsiter A."/>
            <person name="william w."/>
        </authorList>
    </citation>
    <scope>NUCLEOTIDE SEQUENCE</scope>
    <source>
        <strain evidence="2">Montdore</strain>
    </source>
</reference>
<name>A0A292PNM6_9PEZI</name>
<evidence type="ECO:0000256" key="1">
    <source>
        <dbReference type="SAM" id="MobiDB-lite"/>
    </source>
</evidence>
<accession>A0A292PNM6</accession>
<evidence type="ECO:0000313" key="3">
    <source>
        <dbReference type="Proteomes" id="UP001412239"/>
    </source>
</evidence>
<sequence>MDINTDPFTTGFDQFDGIPQRVLPDNCMEYRLIIIDQASDQTVIRAELEKVKQTADTFTGTVTADYIWQRDSLQLEIAETEDVGWCLRGRTEYGDSVDDEWLIVWILRELTGDFPNLWARVYDTDGEFLLIEAASTLPRWLKPEIADNRVWIHDSNLLIIPPATTTFIDGTKPTAHSLTLKEAYSILISDSRAPLQRIRIVEEEAFYRLGRYPKAIEEHLHYAEALVPRTCAMVLHEVPESIAAATEAFYLRDPISLKSLNSMNHFPPRDMVMISVRFTRVLYAQLLSQEFELLLGDGFKISSDMPIANATGMKLACGFEMLISDNAAPQVSSKAREIIVRKLKHILQKKTPPTDEEISSWPRRIDGEDWLDINFEELDRNLSGQHAPEPGDSSGGAKKAESGWGNKQAEETLKKMVKRFEAFLNDEDAGIEGAEVDDMDTSDDVDDGDGDHGDTEDMDDSDEDKEVSFDEVEFTRIMHEMMGMPTQTSGNEGENKYDEANIREVMATVEEELKEAGAIERRESMVEIPGVAGEGGVSDGGEEVNIDFALAKNMLESFKGQFGLPGPGGNLLARMGIALPRDVLEEDGKYHEAKGNENQS</sequence>
<feature type="region of interest" description="Disordered" evidence="1">
    <location>
        <begin position="428"/>
        <end position="467"/>
    </location>
</feature>
<gene>
    <name evidence="2" type="ORF">GSTUAT00006757001</name>
</gene>
<dbReference type="Pfam" id="PF07093">
    <property type="entry name" value="SGT1"/>
    <property type="match status" value="1"/>
</dbReference>
<feature type="compositionally biased region" description="Acidic residues" evidence="1">
    <location>
        <begin position="428"/>
        <end position="449"/>
    </location>
</feature>
<feature type="compositionally biased region" description="Acidic residues" evidence="1">
    <location>
        <begin position="456"/>
        <end position="467"/>
    </location>
</feature>
<dbReference type="EMBL" id="LN891096">
    <property type="protein sequence ID" value="CUS09149.1"/>
    <property type="molecule type" value="Genomic_DNA"/>
</dbReference>
<dbReference type="PANTHER" id="PTHR13060:SF0">
    <property type="entry name" value="PROTEIN ECDYSONELESS HOMOLOG"/>
    <property type="match status" value="1"/>
</dbReference>
<dbReference type="GO" id="GO:0005634">
    <property type="term" value="C:nucleus"/>
    <property type="evidence" value="ECO:0007669"/>
    <property type="project" value="TreeGrafter"/>
</dbReference>
<organism evidence="2 3">
    <name type="scientific">Tuber aestivum</name>
    <name type="common">summer truffle</name>
    <dbReference type="NCBI Taxonomy" id="59557"/>
    <lineage>
        <taxon>Eukaryota</taxon>
        <taxon>Fungi</taxon>
        <taxon>Dikarya</taxon>
        <taxon>Ascomycota</taxon>
        <taxon>Pezizomycotina</taxon>
        <taxon>Pezizomycetes</taxon>
        <taxon>Pezizales</taxon>
        <taxon>Tuberaceae</taxon>
        <taxon>Tuber</taxon>
    </lineage>
</organism>
<proteinExistence type="predicted"/>
<protein>
    <submittedName>
        <fullName evidence="2">Uncharacterized protein</fullName>
    </submittedName>
</protein>
<evidence type="ECO:0000313" key="2">
    <source>
        <dbReference type="EMBL" id="CUS09149.1"/>
    </source>
</evidence>
<dbReference type="InterPro" id="IPR010770">
    <property type="entry name" value="Ecd"/>
</dbReference>
<feature type="region of interest" description="Disordered" evidence="1">
    <location>
        <begin position="382"/>
        <end position="406"/>
    </location>
</feature>
<keyword evidence="3" id="KW-1185">Reference proteome</keyword>
<dbReference type="AlphaFoldDB" id="A0A292PNM6"/>
<dbReference type="PANTHER" id="PTHR13060">
    <property type="entry name" value="SGT1 PROTEIN HSGT1 SUPPRESSOR OF GCR2"/>
    <property type="match status" value="1"/>
</dbReference>